<protein>
    <submittedName>
        <fullName evidence="1">Uncharacterized protein</fullName>
    </submittedName>
</protein>
<evidence type="ECO:0000313" key="2">
    <source>
        <dbReference type="Proteomes" id="UP000219338"/>
    </source>
</evidence>
<accession>A0A284RSC1</accession>
<sequence length="136" mass="15125">MSSWRALRRLTMMEDAEMPSRGPDWQASSCRASLINGRPSVRPRLRCGTYGSTKKADVRGRTKSRKELYDSGCVRQSGFLTRMVLAYRPPSCLFAVSILSTVSHPRQPMTLADLGALCCGQANEVLIARADRFRVA</sequence>
<dbReference type="AlphaFoldDB" id="A0A284RSC1"/>
<name>A0A284RSC1_ARMOS</name>
<gene>
    <name evidence="1" type="ORF">ARMOST_15067</name>
</gene>
<organism evidence="1 2">
    <name type="scientific">Armillaria ostoyae</name>
    <name type="common">Armillaria root rot fungus</name>
    <dbReference type="NCBI Taxonomy" id="47428"/>
    <lineage>
        <taxon>Eukaryota</taxon>
        <taxon>Fungi</taxon>
        <taxon>Dikarya</taxon>
        <taxon>Basidiomycota</taxon>
        <taxon>Agaricomycotina</taxon>
        <taxon>Agaricomycetes</taxon>
        <taxon>Agaricomycetidae</taxon>
        <taxon>Agaricales</taxon>
        <taxon>Marasmiineae</taxon>
        <taxon>Physalacriaceae</taxon>
        <taxon>Armillaria</taxon>
    </lineage>
</organism>
<evidence type="ECO:0000313" key="1">
    <source>
        <dbReference type="EMBL" id="SJL11661.1"/>
    </source>
</evidence>
<dbReference type="EMBL" id="FUEG01000014">
    <property type="protein sequence ID" value="SJL11661.1"/>
    <property type="molecule type" value="Genomic_DNA"/>
</dbReference>
<proteinExistence type="predicted"/>
<reference evidence="2" key="1">
    <citation type="journal article" date="2017" name="Nat. Ecol. Evol.">
        <title>Genome expansion and lineage-specific genetic innovations in the forest pathogenic fungi Armillaria.</title>
        <authorList>
            <person name="Sipos G."/>
            <person name="Prasanna A.N."/>
            <person name="Walter M.C."/>
            <person name="O'Connor E."/>
            <person name="Balint B."/>
            <person name="Krizsan K."/>
            <person name="Kiss B."/>
            <person name="Hess J."/>
            <person name="Varga T."/>
            <person name="Slot J."/>
            <person name="Riley R."/>
            <person name="Boka B."/>
            <person name="Rigling D."/>
            <person name="Barry K."/>
            <person name="Lee J."/>
            <person name="Mihaltcheva S."/>
            <person name="LaButti K."/>
            <person name="Lipzen A."/>
            <person name="Waldron R."/>
            <person name="Moloney N.M."/>
            <person name="Sperisen C."/>
            <person name="Kredics L."/>
            <person name="Vagvoelgyi C."/>
            <person name="Patrignani A."/>
            <person name="Fitzpatrick D."/>
            <person name="Nagy I."/>
            <person name="Doyle S."/>
            <person name="Anderson J.B."/>
            <person name="Grigoriev I.V."/>
            <person name="Gueldener U."/>
            <person name="Muensterkoetter M."/>
            <person name="Nagy L.G."/>
        </authorList>
    </citation>
    <scope>NUCLEOTIDE SEQUENCE [LARGE SCALE GENOMIC DNA]</scope>
    <source>
        <strain evidence="2">C18/9</strain>
    </source>
</reference>
<dbReference type="Proteomes" id="UP000219338">
    <property type="component" value="Unassembled WGS sequence"/>
</dbReference>
<keyword evidence="2" id="KW-1185">Reference proteome</keyword>